<dbReference type="EMBL" id="CAMAPE010000035">
    <property type="protein sequence ID" value="CAH9096241.1"/>
    <property type="molecule type" value="Genomic_DNA"/>
</dbReference>
<dbReference type="Proteomes" id="UP001152484">
    <property type="component" value="Unassembled WGS sequence"/>
</dbReference>
<evidence type="ECO:0000256" key="1">
    <source>
        <dbReference type="SAM" id="MobiDB-lite"/>
    </source>
</evidence>
<keyword evidence="2" id="KW-0472">Membrane</keyword>
<evidence type="ECO:0000313" key="4">
    <source>
        <dbReference type="Proteomes" id="UP001152484"/>
    </source>
</evidence>
<keyword evidence="2" id="KW-1133">Transmembrane helix</keyword>
<dbReference type="AlphaFoldDB" id="A0A9P0ZAN3"/>
<feature type="transmembrane region" description="Helical" evidence="2">
    <location>
        <begin position="549"/>
        <end position="568"/>
    </location>
</feature>
<feature type="region of interest" description="Disordered" evidence="1">
    <location>
        <begin position="139"/>
        <end position="169"/>
    </location>
</feature>
<feature type="compositionally biased region" description="Low complexity" evidence="1">
    <location>
        <begin position="38"/>
        <end position="48"/>
    </location>
</feature>
<feature type="region of interest" description="Disordered" evidence="1">
    <location>
        <begin position="92"/>
        <end position="113"/>
    </location>
</feature>
<accession>A0A9P0ZAN3</accession>
<feature type="region of interest" description="Disordered" evidence="1">
    <location>
        <begin position="38"/>
        <end position="60"/>
    </location>
</feature>
<feature type="compositionally biased region" description="Basic and acidic residues" evidence="1">
    <location>
        <begin position="151"/>
        <end position="169"/>
    </location>
</feature>
<feature type="region of interest" description="Disordered" evidence="1">
    <location>
        <begin position="196"/>
        <end position="225"/>
    </location>
</feature>
<dbReference type="PANTHER" id="PTHR35482">
    <property type="entry name" value="CYTOCHROME C OXIDASE SUBUNIT"/>
    <property type="match status" value="1"/>
</dbReference>
<dbReference type="OrthoDB" id="206869at2759"/>
<proteinExistence type="predicted"/>
<name>A0A9P0ZAN3_CUSEU</name>
<reference evidence="3" key="1">
    <citation type="submission" date="2022-07" db="EMBL/GenBank/DDBJ databases">
        <authorList>
            <person name="Macas J."/>
            <person name="Novak P."/>
            <person name="Neumann P."/>
        </authorList>
    </citation>
    <scope>NUCLEOTIDE SEQUENCE</scope>
</reference>
<dbReference type="PANTHER" id="PTHR35482:SF1">
    <property type="entry name" value="CYTOCHROME C OXIDASE SUBUNIT"/>
    <property type="match status" value="1"/>
</dbReference>
<sequence>MASVHQFRLVSSLSSIYSELYPTKHPLNRPLKFQTLPISASLKSSSPNSEEEPPQSEKNNAVKLAFAKAKAYKKDVKTSPVPKIIQALFPESEELEDRGGGLKEDDKLSEEKEMPSAVKLAFAKAKAYKKDVKTSPVPKIIQAPVPESEELENRGGGLKEDDKLSEEKEMPSAVKLAFAKARAYKKDVKTTPVPKIIQAPVPESEELENRGLKENDKLSAEEEMPPAVKLAFQRANEYKKNKEEALGKFAGSQGSGVNEKGIVMDIGNGLPNRKEGKKEEVRVSSTDFMGLNFSDKKEGRRVPAGLLPISDPFPDGNFPEAEILVGDASKFGKVSKPEPAQEDRMDVYKPKVSTWGVFPRPTNISKTFGGGRTLKPGEELETAEVKAAKDARTRQLLVAYKSKMGMIVDPRLEFECEKSLRDGDRLMEGGKLREAMPFYTKVMDDLPFQNELHGLAALQWSICQDSLLRPNEARYMYEKLQSHPSVQVSKKARQFAFSFQAMEMMKLTGSSTFRVGTGYQSYFNAFVKEETGYPLKEAEVDEGVGLGEALPYIIFLISPVFIVIFIAIRKGI</sequence>
<comment type="caution">
    <text evidence="3">The sequence shown here is derived from an EMBL/GenBank/DDBJ whole genome shotgun (WGS) entry which is preliminary data.</text>
</comment>
<evidence type="ECO:0000256" key="2">
    <source>
        <dbReference type="SAM" id="Phobius"/>
    </source>
</evidence>
<gene>
    <name evidence="3" type="ORF">CEURO_LOCUS13334</name>
</gene>
<feature type="compositionally biased region" description="Basic and acidic residues" evidence="1">
    <location>
        <begin position="97"/>
        <end position="113"/>
    </location>
</feature>
<evidence type="ECO:0000313" key="3">
    <source>
        <dbReference type="EMBL" id="CAH9096241.1"/>
    </source>
</evidence>
<feature type="compositionally biased region" description="Basic and acidic residues" evidence="1">
    <location>
        <begin position="207"/>
        <end position="220"/>
    </location>
</feature>
<keyword evidence="4" id="KW-1185">Reference proteome</keyword>
<protein>
    <submittedName>
        <fullName evidence="3">Uncharacterized protein</fullName>
    </submittedName>
</protein>
<keyword evidence="2" id="KW-0812">Transmembrane</keyword>
<organism evidence="3 4">
    <name type="scientific">Cuscuta europaea</name>
    <name type="common">European dodder</name>
    <dbReference type="NCBI Taxonomy" id="41803"/>
    <lineage>
        <taxon>Eukaryota</taxon>
        <taxon>Viridiplantae</taxon>
        <taxon>Streptophyta</taxon>
        <taxon>Embryophyta</taxon>
        <taxon>Tracheophyta</taxon>
        <taxon>Spermatophyta</taxon>
        <taxon>Magnoliopsida</taxon>
        <taxon>eudicotyledons</taxon>
        <taxon>Gunneridae</taxon>
        <taxon>Pentapetalae</taxon>
        <taxon>asterids</taxon>
        <taxon>lamiids</taxon>
        <taxon>Solanales</taxon>
        <taxon>Convolvulaceae</taxon>
        <taxon>Cuscuteae</taxon>
        <taxon>Cuscuta</taxon>
        <taxon>Cuscuta subgen. Cuscuta</taxon>
    </lineage>
</organism>